<dbReference type="Pfam" id="PF00069">
    <property type="entry name" value="Pkinase"/>
    <property type="match status" value="1"/>
</dbReference>
<proteinExistence type="predicted"/>
<keyword evidence="4" id="KW-0547">Nucleotide-binding</keyword>
<name>A0A1C4Z5S3_MICEC</name>
<dbReference type="RefSeq" id="WP_170107878.1">
    <property type="nucleotide sequence ID" value="NZ_LT607413.1"/>
</dbReference>
<organism evidence="9 10">
    <name type="scientific">Micromonospora echinospora</name>
    <name type="common">Micromonospora purpurea</name>
    <dbReference type="NCBI Taxonomy" id="1877"/>
    <lineage>
        <taxon>Bacteria</taxon>
        <taxon>Bacillati</taxon>
        <taxon>Actinomycetota</taxon>
        <taxon>Actinomycetes</taxon>
        <taxon>Micromonosporales</taxon>
        <taxon>Micromonosporaceae</taxon>
        <taxon>Micromonospora</taxon>
    </lineage>
</organism>
<dbReference type="PANTHER" id="PTHR43289">
    <property type="entry name" value="MITOGEN-ACTIVATED PROTEIN KINASE KINASE KINASE 20-RELATED"/>
    <property type="match status" value="1"/>
</dbReference>
<evidence type="ECO:0000256" key="5">
    <source>
        <dbReference type="ARBA" id="ARBA00022777"/>
    </source>
</evidence>
<keyword evidence="3" id="KW-0808">Transferase</keyword>
<dbReference type="EMBL" id="LT607413">
    <property type="protein sequence ID" value="SCF28402.1"/>
    <property type="molecule type" value="Genomic_DNA"/>
</dbReference>
<evidence type="ECO:0000313" key="10">
    <source>
        <dbReference type="Proteomes" id="UP000198253"/>
    </source>
</evidence>
<keyword evidence="5 9" id="KW-0418">Kinase</keyword>
<dbReference type="EC" id="2.7.11.1" evidence="1"/>
<keyword evidence="2 9" id="KW-0723">Serine/threonine-protein kinase</keyword>
<evidence type="ECO:0000256" key="6">
    <source>
        <dbReference type="ARBA" id="ARBA00022840"/>
    </source>
</evidence>
<keyword evidence="10" id="KW-1185">Reference proteome</keyword>
<evidence type="ECO:0000256" key="1">
    <source>
        <dbReference type="ARBA" id="ARBA00012513"/>
    </source>
</evidence>
<dbReference type="InterPro" id="IPR011009">
    <property type="entry name" value="Kinase-like_dom_sf"/>
</dbReference>
<reference evidence="10" key="1">
    <citation type="submission" date="2016-06" db="EMBL/GenBank/DDBJ databases">
        <authorList>
            <person name="Varghese N."/>
            <person name="Submissions Spin"/>
        </authorList>
    </citation>
    <scope>NUCLEOTIDE SEQUENCE [LARGE SCALE GENOMIC DNA]</scope>
    <source>
        <strain evidence="10">DSM 43816</strain>
    </source>
</reference>
<dbReference type="InParanoid" id="A0A1C4Z5S3"/>
<dbReference type="SMART" id="SM00220">
    <property type="entry name" value="S_TKc"/>
    <property type="match status" value="1"/>
</dbReference>
<dbReference type="PANTHER" id="PTHR43289:SF6">
    <property type="entry name" value="SERINE_THREONINE-PROTEIN KINASE NEKL-3"/>
    <property type="match status" value="1"/>
</dbReference>
<evidence type="ECO:0000256" key="3">
    <source>
        <dbReference type="ARBA" id="ARBA00022679"/>
    </source>
</evidence>
<evidence type="ECO:0000256" key="7">
    <source>
        <dbReference type="SAM" id="MobiDB-lite"/>
    </source>
</evidence>
<sequence>MSDGQDNYVGPPDAPDRYELIERRAAGGEGEVWRAREHHGDVAFSYAVKILRVPAEDQTDRGLEGLRLQAALATQLEHPALVKVKEVFVGPSPHPAGTATTDSAPRLYFVMKWIEGRSLQEMLESGAVRGLDVLGPLEPIAEAVDYLHSGQDTDGIPVLHRDIKPANILVSGSGRAYLVDFGLVRLRSTSGTARVYGTAPFMAPESLARGEYTPATDRYALGATVIYALTGEVPVPGDTDGMTRQLTASLGAGQDRTVRGILSMVAVTAERRPAAAASWVRALRTAPPETSVGGAPPASPRPTSGPPHHPLPPTSGPPTSAPSGYPLPPGSPLPPTSGPPNRSLPPTSGPPGSPPSGSPAASNYPLPPGPRPVGAPGPSAYPLPPGPGPAGFPGAPARKKSKLPLVIGIVAAVLVAACCVPSVWNLAQGNLPGGLDPSPTPSVDRASPPPAVTALEPVLLSVADVASAMKIDRDSVKSSTTTDVLQNGLTRLTLCADGTVRGDAIGAHSSNGYWVTTGQYPYLGSAVAGFYGDAADPFLDAVRRSAERCGWRPFTVPKLGQESFGITVSGSNGVYAMIFVRSGQVLLQVAIQNDYEGGTHQSDLIKMATSMAKRLPKPKAGR</sequence>
<dbReference type="PROSITE" id="PS00108">
    <property type="entry name" value="PROTEIN_KINASE_ST"/>
    <property type="match status" value="1"/>
</dbReference>
<dbReference type="Gene3D" id="1.10.510.10">
    <property type="entry name" value="Transferase(Phosphotransferase) domain 1"/>
    <property type="match status" value="1"/>
</dbReference>
<dbReference type="GO" id="GO:0004674">
    <property type="term" value="F:protein serine/threonine kinase activity"/>
    <property type="evidence" value="ECO:0007669"/>
    <property type="project" value="UniProtKB-KW"/>
</dbReference>
<dbReference type="Proteomes" id="UP000198253">
    <property type="component" value="Chromosome I"/>
</dbReference>
<dbReference type="GO" id="GO:0005524">
    <property type="term" value="F:ATP binding"/>
    <property type="evidence" value="ECO:0007669"/>
    <property type="project" value="UniProtKB-KW"/>
</dbReference>
<dbReference type="PRINTS" id="PR01217">
    <property type="entry name" value="PRICHEXTENSN"/>
</dbReference>
<feature type="compositionally biased region" description="Pro residues" evidence="7">
    <location>
        <begin position="347"/>
        <end position="357"/>
    </location>
</feature>
<dbReference type="InterPro" id="IPR000719">
    <property type="entry name" value="Prot_kinase_dom"/>
</dbReference>
<evidence type="ECO:0000256" key="4">
    <source>
        <dbReference type="ARBA" id="ARBA00022741"/>
    </source>
</evidence>
<feature type="compositionally biased region" description="Pro residues" evidence="7">
    <location>
        <begin position="297"/>
        <end position="338"/>
    </location>
</feature>
<feature type="domain" description="Protein kinase" evidence="8">
    <location>
        <begin position="18"/>
        <end position="284"/>
    </location>
</feature>
<evidence type="ECO:0000259" key="8">
    <source>
        <dbReference type="PROSITE" id="PS50011"/>
    </source>
</evidence>
<accession>A0A1C4Z5S3</accession>
<evidence type="ECO:0000256" key="2">
    <source>
        <dbReference type="ARBA" id="ARBA00022527"/>
    </source>
</evidence>
<protein>
    <recommendedName>
        <fullName evidence="1">non-specific serine/threonine protein kinase</fullName>
        <ecNumber evidence="1">2.7.11.1</ecNumber>
    </recommendedName>
</protein>
<dbReference type="InterPro" id="IPR008271">
    <property type="entry name" value="Ser/Thr_kinase_AS"/>
</dbReference>
<feature type="compositionally biased region" description="Pro residues" evidence="7">
    <location>
        <begin position="365"/>
        <end position="390"/>
    </location>
</feature>
<dbReference type="AlphaFoldDB" id="A0A1C4Z5S3"/>
<evidence type="ECO:0000313" key="9">
    <source>
        <dbReference type="EMBL" id="SCF28402.1"/>
    </source>
</evidence>
<dbReference type="SUPFAM" id="SSF56112">
    <property type="entry name" value="Protein kinase-like (PK-like)"/>
    <property type="match status" value="1"/>
</dbReference>
<feature type="region of interest" description="Disordered" evidence="7">
    <location>
        <begin position="286"/>
        <end position="395"/>
    </location>
</feature>
<dbReference type="PROSITE" id="PS50011">
    <property type="entry name" value="PROTEIN_KINASE_DOM"/>
    <property type="match status" value="1"/>
</dbReference>
<keyword evidence="6" id="KW-0067">ATP-binding</keyword>
<gene>
    <name evidence="9" type="ORF">GA0070618_4817</name>
</gene>
<dbReference type="CDD" id="cd14014">
    <property type="entry name" value="STKc_PknB_like"/>
    <property type="match status" value="1"/>
</dbReference>